<dbReference type="OrthoDB" id="3098at2759"/>
<comment type="subunit">
    <text evidence="8">Part of the nuclear pore complex (NPC).</text>
</comment>
<keyword evidence="3" id="KW-0509">mRNA transport</keyword>
<comment type="similarity">
    <text evidence="1 8">Belongs to the nucleoporin Nup84/Nup107 family.</text>
</comment>
<dbReference type="Gene3D" id="1.10.3450.20">
    <property type="match status" value="2"/>
</dbReference>
<accession>A0A9Q0IWS9</accession>
<keyword evidence="5 8" id="KW-0811">Translocation</keyword>
<comment type="caution">
    <text evidence="10">The sequence shown here is derived from an EMBL/GenBank/DDBJ whole genome shotgun (WGS) entry which is preliminary data.</text>
</comment>
<keyword evidence="7 8" id="KW-0539">Nucleus</keyword>
<dbReference type="InterPro" id="IPR007252">
    <property type="entry name" value="Nup84/Nup107"/>
</dbReference>
<dbReference type="FunFam" id="1.20.190.50:FF:000001">
    <property type="entry name" value="Nuclear pore complex protein"/>
    <property type="match status" value="1"/>
</dbReference>
<dbReference type="Proteomes" id="UP001148018">
    <property type="component" value="Unassembled WGS sequence"/>
</dbReference>
<evidence type="ECO:0000256" key="7">
    <source>
        <dbReference type="ARBA" id="ARBA00023242"/>
    </source>
</evidence>
<evidence type="ECO:0000256" key="5">
    <source>
        <dbReference type="ARBA" id="ARBA00023010"/>
    </source>
</evidence>
<evidence type="ECO:0000256" key="1">
    <source>
        <dbReference type="ARBA" id="ARBA00009510"/>
    </source>
</evidence>
<dbReference type="PANTHER" id="PTHR13003">
    <property type="entry name" value="NUP107-RELATED"/>
    <property type="match status" value="1"/>
</dbReference>
<evidence type="ECO:0000256" key="9">
    <source>
        <dbReference type="SAM" id="MobiDB-lite"/>
    </source>
</evidence>
<comment type="function">
    <text evidence="8">Functions as a component of the nuclear pore complex (NPC).</text>
</comment>
<protein>
    <recommendedName>
        <fullName evidence="8">Nuclear pore complex protein</fullName>
    </recommendedName>
</protein>
<evidence type="ECO:0000256" key="4">
    <source>
        <dbReference type="ARBA" id="ARBA00022927"/>
    </source>
</evidence>
<dbReference type="EMBL" id="JANIIK010000036">
    <property type="protein sequence ID" value="KAJ3612371.1"/>
    <property type="molecule type" value="Genomic_DNA"/>
</dbReference>
<dbReference type="AlphaFoldDB" id="A0A9Q0IWS9"/>
<keyword evidence="4" id="KW-0653">Protein transport</keyword>
<evidence type="ECO:0000256" key="2">
    <source>
        <dbReference type="ARBA" id="ARBA00022448"/>
    </source>
</evidence>
<feature type="region of interest" description="Disordered" evidence="9">
    <location>
        <begin position="56"/>
        <end position="78"/>
    </location>
</feature>
<proteinExistence type="inferred from homology"/>
<evidence type="ECO:0000313" key="11">
    <source>
        <dbReference type="Proteomes" id="UP001148018"/>
    </source>
</evidence>
<feature type="region of interest" description="Disordered" evidence="9">
    <location>
        <begin position="1"/>
        <end position="23"/>
    </location>
</feature>
<name>A0A9Q0IWS9_9TELE</name>
<evidence type="ECO:0000256" key="3">
    <source>
        <dbReference type="ARBA" id="ARBA00022816"/>
    </source>
</evidence>
<reference evidence="10" key="1">
    <citation type="submission" date="2022-07" db="EMBL/GenBank/DDBJ databases">
        <title>Chromosome-level genome of Muraenolepis orangiensis.</title>
        <authorList>
            <person name="Kim J."/>
        </authorList>
    </citation>
    <scope>NUCLEOTIDE SEQUENCE</scope>
    <source>
        <strain evidence="10">KU_S4_2022</strain>
        <tissue evidence="10">Muscle</tissue>
    </source>
</reference>
<dbReference type="GO" id="GO:0006606">
    <property type="term" value="P:protein import into nucleus"/>
    <property type="evidence" value="ECO:0007669"/>
    <property type="project" value="TreeGrafter"/>
</dbReference>
<keyword evidence="8" id="KW-0472">Membrane</keyword>
<organism evidence="10 11">
    <name type="scientific">Muraenolepis orangiensis</name>
    <name type="common">Patagonian moray cod</name>
    <dbReference type="NCBI Taxonomy" id="630683"/>
    <lineage>
        <taxon>Eukaryota</taxon>
        <taxon>Metazoa</taxon>
        <taxon>Chordata</taxon>
        <taxon>Craniata</taxon>
        <taxon>Vertebrata</taxon>
        <taxon>Euteleostomi</taxon>
        <taxon>Actinopterygii</taxon>
        <taxon>Neopterygii</taxon>
        <taxon>Teleostei</taxon>
        <taxon>Neoteleostei</taxon>
        <taxon>Acanthomorphata</taxon>
        <taxon>Zeiogadaria</taxon>
        <taxon>Gadariae</taxon>
        <taxon>Gadiformes</taxon>
        <taxon>Muraenolepidoidei</taxon>
        <taxon>Muraenolepididae</taxon>
        <taxon>Muraenolepis</taxon>
    </lineage>
</organism>
<dbReference type="PANTHER" id="PTHR13003:SF2">
    <property type="entry name" value="NUCLEAR PORE COMPLEX PROTEIN NUP107"/>
    <property type="match status" value="1"/>
</dbReference>
<dbReference type="GO" id="GO:0031080">
    <property type="term" value="C:nuclear pore outer ring"/>
    <property type="evidence" value="ECO:0007669"/>
    <property type="project" value="TreeGrafter"/>
</dbReference>
<evidence type="ECO:0000313" key="10">
    <source>
        <dbReference type="EMBL" id="KAJ3612371.1"/>
    </source>
</evidence>
<evidence type="ECO:0000256" key="8">
    <source>
        <dbReference type="RuleBase" id="RU365072"/>
    </source>
</evidence>
<sequence length="696" mass="79135">MTTNPSTVSQRRKPQGIHGNPRPVHAEDSWSWFWFTLEIRCFTDDITNVSSALLKEDDPGESAASSLLGGGAPEGDSQSWGFKQDCGGPMDPPTGELHLEAYDIIIQGQSSVASESEKVVVEHLFQRDDVIRQSQLVVDWLESIAKDQIGDFSDNIEFYAKNVCWENTLHALKLRRSGPVGVSIPLVTELDPDAPLRQQRPLANLDREDDTRLLKNLFTLIRAGMTEEAQRLCLGRLTPVEGNPNRRIWKLCCWSLSEEEQFDRYERAIYAALSGNLKTLLSVCVSWEDCVWAYFRVLVDSLVEQEVTSSGWSMEKVFLELQATESKRVLEEHGEHHHVIQRLVILGDLDGLMEEFSDWLSSSKPLPAHLLRFMTHLVLFYNSLGVALKEECYANYLEGISQTELQRRALQLAADAGLDVAAVTKLVVKAVRERDAPEFSHHTHTLDTNTTKDDQKKIDVIDWLLFDSAHRAEALKQSNAIMRRFLALQKHEAAKAVFSKVPEDSMREIYRQWEGLNPDTPLPAEDENAIREHLCIRAYLEAHEAFNDWFSHSSSAPQKPVPAPEAKFTEREQSEAWQGRLSLLGDEVKERVYNVLLFVNGGWMIDAQEDVVSERGHQMELLRSLCLPRLTFLLLSVLASSSRHQEALQLAQVLASEQHHLYQVFSQEDLRRFLQKIRESSLMLLDQDLDALGYKI</sequence>
<gene>
    <name evidence="10" type="ORF">NHX12_020647</name>
</gene>
<comment type="subcellular location">
    <subcellularLocation>
        <location evidence="8">Nucleus</location>
        <location evidence="8">Nuclear pore complex</location>
    </subcellularLocation>
    <subcellularLocation>
        <location evidence="8">Nucleus membrane</location>
    </subcellularLocation>
</comment>
<keyword evidence="2 8" id="KW-0813">Transport</keyword>
<dbReference type="GO" id="GO:0006406">
    <property type="term" value="P:mRNA export from nucleus"/>
    <property type="evidence" value="ECO:0007669"/>
    <property type="project" value="TreeGrafter"/>
</dbReference>
<dbReference type="GO" id="GO:0017056">
    <property type="term" value="F:structural constituent of nuclear pore"/>
    <property type="evidence" value="ECO:0007669"/>
    <property type="project" value="UniProtKB-UniRule"/>
</dbReference>
<dbReference type="GO" id="GO:0000973">
    <property type="term" value="P:post-transcriptional tethering of RNA polymerase II gene DNA at nuclear periphery"/>
    <property type="evidence" value="ECO:0007669"/>
    <property type="project" value="TreeGrafter"/>
</dbReference>
<dbReference type="Gene3D" id="1.20.190.50">
    <property type="match status" value="1"/>
</dbReference>
<dbReference type="Pfam" id="PF04121">
    <property type="entry name" value="Nup84_Nup100"/>
    <property type="match status" value="3"/>
</dbReference>
<evidence type="ECO:0000256" key="6">
    <source>
        <dbReference type="ARBA" id="ARBA00023132"/>
    </source>
</evidence>
<dbReference type="GO" id="GO:0031965">
    <property type="term" value="C:nuclear membrane"/>
    <property type="evidence" value="ECO:0007669"/>
    <property type="project" value="UniProtKB-SubCell"/>
</dbReference>
<keyword evidence="11" id="KW-1185">Reference proteome</keyword>
<keyword evidence="6 8" id="KW-0906">Nuclear pore complex</keyword>